<evidence type="ECO:0000313" key="3">
    <source>
        <dbReference type="EMBL" id="TCV99479.1"/>
    </source>
</evidence>
<protein>
    <submittedName>
        <fullName evidence="3">Fructoselysine and glucoselysine-specific PTS system IIA component</fullName>
    </submittedName>
</protein>
<reference evidence="3 4" key="1">
    <citation type="submission" date="2019-03" db="EMBL/GenBank/DDBJ databases">
        <title>Genomic Encyclopedia of Type Strains, Phase IV (KMG-IV): sequencing the most valuable type-strain genomes for metagenomic binning, comparative biology and taxonomic classification.</title>
        <authorList>
            <person name="Goeker M."/>
        </authorList>
    </citation>
    <scope>NUCLEOTIDE SEQUENCE [LARGE SCALE GENOMIC DNA]</scope>
    <source>
        <strain evidence="3 4">DSM 29487</strain>
    </source>
</reference>
<dbReference type="RefSeq" id="WP_066445847.1">
    <property type="nucleotide sequence ID" value="NZ_CAUWFI010000010.1"/>
</dbReference>
<dbReference type="AlphaFoldDB" id="A0A4R3Z319"/>
<evidence type="ECO:0000313" key="4">
    <source>
        <dbReference type="Proteomes" id="UP000295515"/>
    </source>
</evidence>
<dbReference type="SUPFAM" id="SSF53062">
    <property type="entry name" value="PTS system fructose IIA component-like"/>
    <property type="match status" value="1"/>
</dbReference>
<organism evidence="3 4">
    <name type="scientific">Longibaculum muris</name>
    <dbReference type="NCBI Taxonomy" id="1796628"/>
    <lineage>
        <taxon>Bacteria</taxon>
        <taxon>Bacillati</taxon>
        <taxon>Bacillota</taxon>
        <taxon>Erysipelotrichia</taxon>
        <taxon>Erysipelotrichales</taxon>
        <taxon>Coprobacillaceae</taxon>
        <taxon>Longibaculum</taxon>
    </lineage>
</organism>
<dbReference type="InterPro" id="IPR051471">
    <property type="entry name" value="Bacterial_PTS_sugar_comp"/>
</dbReference>
<dbReference type="InterPro" id="IPR004701">
    <property type="entry name" value="PTS_EIIA_man-typ"/>
</dbReference>
<gene>
    <name evidence="3" type="ORF">EDD60_10961</name>
</gene>
<keyword evidence="1" id="KW-0808">Transferase</keyword>
<name>A0A4R3Z319_9FIRM</name>
<evidence type="ECO:0000259" key="2">
    <source>
        <dbReference type="PROSITE" id="PS51096"/>
    </source>
</evidence>
<dbReference type="GO" id="GO:0009401">
    <property type="term" value="P:phosphoenolpyruvate-dependent sugar phosphotransferase system"/>
    <property type="evidence" value="ECO:0007669"/>
    <property type="project" value="InterPro"/>
</dbReference>
<evidence type="ECO:0000256" key="1">
    <source>
        <dbReference type="ARBA" id="ARBA00022679"/>
    </source>
</evidence>
<dbReference type="PANTHER" id="PTHR33799">
    <property type="entry name" value="PTS PERMEASE-RELATED-RELATED"/>
    <property type="match status" value="1"/>
</dbReference>
<feature type="domain" description="PTS EIIA type-4" evidence="2">
    <location>
        <begin position="4"/>
        <end position="141"/>
    </location>
</feature>
<dbReference type="Pfam" id="PF03610">
    <property type="entry name" value="EIIA-man"/>
    <property type="match status" value="1"/>
</dbReference>
<dbReference type="PROSITE" id="PS51096">
    <property type="entry name" value="PTS_EIIA_TYPE_4"/>
    <property type="match status" value="1"/>
</dbReference>
<keyword evidence="4" id="KW-1185">Reference proteome</keyword>
<dbReference type="Proteomes" id="UP000295515">
    <property type="component" value="Unassembled WGS sequence"/>
</dbReference>
<dbReference type="Gene3D" id="3.40.50.510">
    <property type="entry name" value="Phosphotransferase system, mannose-type IIA component"/>
    <property type="match status" value="1"/>
</dbReference>
<proteinExistence type="predicted"/>
<dbReference type="EMBL" id="SMCQ01000009">
    <property type="protein sequence ID" value="TCV99479.1"/>
    <property type="molecule type" value="Genomic_DNA"/>
</dbReference>
<accession>A0A4R3Z319</accession>
<dbReference type="PANTHER" id="PTHR33799:SF1">
    <property type="entry name" value="PTS SYSTEM MANNOSE-SPECIFIC EIIAB COMPONENT-RELATED"/>
    <property type="match status" value="1"/>
</dbReference>
<comment type="caution">
    <text evidence="3">The sequence shown here is derived from an EMBL/GenBank/DDBJ whole genome shotgun (WGS) entry which is preliminary data.</text>
</comment>
<dbReference type="InterPro" id="IPR036662">
    <property type="entry name" value="PTS_EIIA_man-typ_sf"/>
</dbReference>
<dbReference type="GO" id="GO:0016020">
    <property type="term" value="C:membrane"/>
    <property type="evidence" value="ECO:0007669"/>
    <property type="project" value="InterPro"/>
</dbReference>
<sequence length="141" mass="15419">MEKEKKVVIATHGELAKGLVSALKIIVGDVADIQTVCGYTTPDFDLDQTIQSIMNQHDFNQYELVVCTDMMGGSVNNGFVKYLGQYPFHLVTNTNLAFLVDLLLTPGCINAQVLTSKVSDDLVSVKYVNGVVNSMDDLDDL</sequence>
<dbReference type="GeneID" id="98915346"/>
<dbReference type="GO" id="GO:0016740">
    <property type="term" value="F:transferase activity"/>
    <property type="evidence" value="ECO:0007669"/>
    <property type="project" value="UniProtKB-KW"/>
</dbReference>